<evidence type="ECO:0000256" key="1">
    <source>
        <dbReference type="SAM" id="MobiDB-lite"/>
    </source>
</evidence>
<feature type="compositionally biased region" description="Basic and acidic residues" evidence="1">
    <location>
        <begin position="60"/>
        <end position="70"/>
    </location>
</feature>
<protein>
    <submittedName>
        <fullName evidence="2">Uncharacterized protein</fullName>
    </submittedName>
</protein>
<keyword evidence="3" id="KW-1185">Reference proteome</keyword>
<gene>
    <name evidence="2" type="ORF">RZS28_04115</name>
</gene>
<sequence length="70" mass="7596">MKRDLLAAAVRRLNKEAARREAKAAREALISGAKRALELRRANEGNTARPASGRTPNDGFRAKGDARQAP</sequence>
<dbReference type="RefSeq" id="WP_407339981.1">
    <property type="nucleotide sequence ID" value="NZ_CP136862.1"/>
</dbReference>
<evidence type="ECO:0000313" key="2">
    <source>
        <dbReference type="EMBL" id="WOJ90489.1"/>
    </source>
</evidence>
<dbReference type="EMBL" id="CP136862">
    <property type="protein sequence ID" value="WOJ90489.1"/>
    <property type="molecule type" value="Genomic_DNA"/>
</dbReference>
<accession>A0ABZ0HT50</accession>
<reference evidence="2 3" key="1">
    <citation type="submission" date="2023-10" db="EMBL/GenBank/DDBJ databases">
        <title>Novel methanotroph of the genus Methylocapsa from a subarctic wetland.</title>
        <authorList>
            <person name="Belova S.E."/>
            <person name="Oshkin I.Y."/>
            <person name="Miroshnikov K."/>
            <person name="Dedysh S.N."/>
        </authorList>
    </citation>
    <scope>NUCLEOTIDE SEQUENCE [LARGE SCALE GENOMIC DNA]</scope>
    <source>
        <strain evidence="2 3">RX1</strain>
    </source>
</reference>
<evidence type="ECO:0000313" key="3">
    <source>
        <dbReference type="Proteomes" id="UP001626536"/>
    </source>
</evidence>
<feature type="region of interest" description="Disordered" evidence="1">
    <location>
        <begin position="39"/>
        <end position="70"/>
    </location>
</feature>
<organism evidence="2 3">
    <name type="scientific">Methylocapsa polymorpha</name>
    <dbReference type="NCBI Taxonomy" id="3080828"/>
    <lineage>
        <taxon>Bacteria</taxon>
        <taxon>Pseudomonadati</taxon>
        <taxon>Pseudomonadota</taxon>
        <taxon>Alphaproteobacteria</taxon>
        <taxon>Hyphomicrobiales</taxon>
        <taxon>Beijerinckiaceae</taxon>
        <taxon>Methylocapsa</taxon>
    </lineage>
</organism>
<dbReference type="Proteomes" id="UP001626536">
    <property type="component" value="Chromosome"/>
</dbReference>
<proteinExistence type="predicted"/>
<name>A0ABZ0HT50_9HYPH</name>